<dbReference type="InterPro" id="IPR001296">
    <property type="entry name" value="Glyco_trans_1"/>
</dbReference>
<evidence type="ECO:0000259" key="1">
    <source>
        <dbReference type="Pfam" id="PF00534"/>
    </source>
</evidence>
<dbReference type="Gene3D" id="3.40.50.2000">
    <property type="entry name" value="Glycogen Phosphorylase B"/>
    <property type="match status" value="2"/>
</dbReference>
<dbReference type="PANTHER" id="PTHR45947">
    <property type="entry name" value="SULFOQUINOVOSYL TRANSFERASE SQD2"/>
    <property type="match status" value="1"/>
</dbReference>
<evidence type="ECO:0000313" key="2">
    <source>
        <dbReference type="EMBL" id="MBL6078719.1"/>
    </source>
</evidence>
<gene>
    <name evidence="2" type="ORF">JMJ56_11930</name>
</gene>
<organism evidence="2 3">
    <name type="scientific">Belnapia arida</name>
    <dbReference type="NCBI Taxonomy" id="2804533"/>
    <lineage>
        <taxon>Bacteria</taxon>
        <taxon>Pseudomonadati</taxon>
        <taxon>Pseudomonadota</taxon>
        <taxon>Alphaproteobacteria</taxon>
        <taxon>Acetobacterales</taxon>
        <taxon>Roseomonadaceae</taxon>
        <taxon>Belnapia</taxon>
    </lineage>
</organism>
<reference evidence="2 3" key="1">
    <citation type="submission" date="2021-01" db="EMBL/GenBank/DDBJ databases">
        <title>Belnapia mucosa sp. nov. and Belnapia arida sp. nov., isolated from the Tabernas Desert (Almeria, Spain).</title>
        <authorList>
            <person name="Molina-Menor E."/>
            <person name="Vidal-Verdu A."/>
            <person name="Calonge A."/>
            <person name="Satari L."/>
            <person name="Pereto J."/>
            <person name="Porcar M."/>
        </authorList>
    </citation>
    <scope>NUCLEOTIDE SEQUENCE [LARGE SCALE GENOMIC DNA]</scope>
    <source>
        <strain evidence="2 3">T18</strain>
    </source>
</reference>
<dbReference type="PANTHER" id="PTHR45947:SF3">
    <property type="entry name" value="SULFOQUINOVOSYL TRANSFERASE SQD2"/>
    <property type="match status" value="1"/>
</dbReference>
<dbReference type="SUPFAM" id="SSF53756">
    <property type="entry name" value="UDP-Glycosyltransferase/glycogen phosphorylase"/>
    <property type="match status" value="1"/>
</dbReference>
<dbReference type="EMBL" id="JAETWB010000004">
    <property type="protein sequence ID" value="MBL6078719.1"/>
    <property type="molecule type" value="Genomic_DNA"/>
</dbReference>
<dbReference type="RefSeq" id="WP_202831939.1">
    <property type="nucleotide sequence ID" value="NZ_JAETWB010000004.1"/>
</dbReference>
<dbReference type="Proteomes" id="UP000660885">
    <property type="component" value="Unassembled WGS sequence"/>
</dbReference>
<dbReference type="Pfam" id="PF00534">
    <property type="entry name" value="Glycos_transf_1"/>
    <property type="match status" value="1"/>
</dbReference>
<feature type="domain" description="Glycosyl transferase family 1" evidence="1">
    <location>
        <begin position="182"/>
        <end position="287"/>
    </location>
</feature>
<proteinExistence type="predicted"/>
<comment type="caution">
    <text evidence="2">The sequence shown here is derived from an EMBL/GenBank/DDBJ whole genome shotgun (WGS) entry which is preliminary data.</text>
</comment>
<protein>
    <submittedName>
        <fullName evidence="2">Glycosyltransferase</fullName>
    </submittedName>
</protein>
<name>A0ABS1U214_9PROT</name>
<keyword evidence="3" id="KW-1185">Reference proteome</keyword>
<evidence type="ECO:0000313" key="3">
    <source>
        <dbReference type="Proteomes" id="UP000660885"/>
    </source>
</evidence>
<sequence>MKLRFILCHPAPELYGERREGLLAAELRALGHDAAVLRAEAAAAPRVTQAEGGAPFFHFPSDAPGLQAHRQGSAAMVEWLRADAPDVALFKGMDYDIVAHCLEALDRARCRIGFVIGGTSIHPNLAAADFVLAESEWQAEAIARHLGHDLPAALLPKHIDWPAADAAHAEARAAEARLYDLCNVGGFEPRKNQAALAPLFPDCRIALIGDGGTRAAVAALAESHPTVHLTGQLPQPEALRVVAQSWLMAHASTWEGVPRAIVESLACGTPVVAHDFAIQSRFDTPAVRLVPAEEFLPTIRALLVDRPTLLALGEEARRYALERHGPGLLAPAAATLLALAQGGEA</sequence>
<accession>A0ABS1U214</accession>
<dbReference type="InterPro" id="IPR050194">
    <property type="entry name" value="Glycosyltransferase_grp1"/>
</dbReference>